<dbReference type="GO" id="GO:0000978">
    <property type="term" value="F:RNA polymerase II cis-regulatory region sequence-specific DNA binding"/>
    <property type="evidence" value="ECO:0007669"/>
    <property type="project" value="TreeGrafter"/>
</dbReference>
<dbReference type="InterPro" id="IPR001005">
    <property type="entry name" value="SANT/Myb"/>
</dbReference>
<evidence type="ECO:0000256" key="4">
    <source>
        <dbReference type="ARBA" id="ARBA00023125"/>
    </source>
</evidence>
<gene>
    <name evidence="10" type="ORF">SI8410_05007381</name>
</gene>
<evidence type="ECO:0000256" key="1">
    <source>
        <dbReference type="ARBA" id="ARBA00004123"/>
    </source>
</evidence>
<dbReference type="CDD" id="cd00167">
    <property type="entry name" value="SANT"/>
    <property type="match status" value="2"/>
</dbReference>
<feature type="compositionally biased region" description="Low complexity" evidence="7">
    <location>
        <begin position="157"/>
        <end position="175"/>
    </location>
</feature>
<dbReference type="InterPro" id="IPR017930">
    <property type="entry name" value="Myb_dom"/>
</dbReference>
<dbReference type="PANTHER" id="PTHR45614:SF277">
    <property type="entry name" value="HOMEODOMAIN-LIKE PROTEIN-RELATED"/>
    <property type="match status" value="1"/>
</dbReference>
<dbReference type="SMART" id="SM00717">
    <property type="entry name" value="SANT"/>
    <property type="match status" value="2"/>
</dbReference>
<dbReference type="OrthoDB" id="2143914at2759"/>
<evidence type="ECO:0000256" key="7">
    <source>
        <dbReference type="SAM" id="MobiDB-lite"/>
    </source>
</evidence>
<dbReference type="Pfam" id="PF13921">
    <property type="entry name" value="Myb_DNA-bind_6"/>
    <property type="match status" value="1"/>
</dbReference>
<organism evidence="10 11">
    <name type="scientific">Spirodela intermedia</name>
    <name type="common">Intermediate duckweed</name>
    <dbReference type="NCBI Taxonomy" id="51605"/>
    <lineage>
        <taxon>Eukaryota</taxon>
        <taxon>Viridiplantae</taxon>
        <taxon>Streptophyta</taxon>
        <taxon>Embryophyta</taxon>
        <taxon>Tracheophyta</taxon>
        <taxon>Spermatophyta</taxon>
        <taxon>Magnoliopsida</taxon>
        <taxon>Liliopsida</taxon>
        <taxon>Araceae</taxon>
        <taxon>Lemnoideae</taxon>
        <taxon>Spirodela</taxon>
    </lineage>
</organism>
<proteinExistence type="predicted"/>
<dbReference type="GO" id="GO:0000981">
    <property type="term" value="F:DNA-binding transcription factor activity, RNA polymerase II-specific"/>
    <property type="evidence" value="ECO:0007669"/>
    <property type="project" value="TreeGrafter"/>
</dbReference>
<dbReference type="Proteomes" id="UP000663760">
    <property type="component" value="Chromosome 5"/>
</dbReference>
<dbReference type="PROSITE" id="PS50090">
    <property type="entry name" value="MYB_LIKE"/>
    <property type="match status" value="2"/>
</dbReference>
<dbReference type="EMBL" id="LR746268">
    <property type="protein sequence ID" value="CAA7396718.1"/>
    <property type="molecule type" value="Genomic_DNA"/>
</dbReference>
<feature type="domain" description="HTH myb-type" evidence="9">
    <location>
        <begin position="32"/>
        <end position="83"/>
    </location>
</feature>
<dbReference type="AlphaFoldDB" id="A0A7I8KI10"/>
<dbReference type="InterPro" id="IPR009057">
    <property type="entry name" value="Homeodomain-like_sf"/>
</dbReference>
<evidence type="ECO:0000313" key="10">
    <source>
        <dbReference type="EMBL" id="CAA7396718.1"/>
    </source>
</evidence>
<evidence type="ECO:0000313" key="11">
    <source>
        <dbReference type="Proteomes" id="UP000663760"/>
    </source>
</evidence>
<comment type="subcellular location">
    <subcellularLocation>
        <location evidence="1">Nucleus</location>
    </subcellularLocation>
</comment>
<feature type="region of interest" description="Disordered" evidence="7">
    <location>
        <begin position="137"/>
        <end position="176"/>
    </location>
</feature>
<dbReference type="Gene3D" id="1.10.10.60">
    <property type="entry name" value="Homeodomain-like"/>
    <property type="match status" value="2"/>
</dbReference>
<evidence type="ECO:0000256" key="2">
    <source>
        <dbReference type="ARBA" id="ARBA00022737"/>
    </source>
</evidence>
<dbReference type="SUPFAM" id="SSF46689">
    <property type="entry name" value="Homeodomain-like"/>
    <property type="match status" value="1"/>
</dbReference>
<keyword evidence="6" id="KW-0539">Nucleus</keyword>
<dbReference type="InterPro" id="IPR050560">
    <property type="entry name" value="MYB_TF"/>
</dbReference>
<keyword evidence="4" id="KW-0238">DNA-binding</keyword>
<keyword evidence="3" id="KW-0805">Transcription regulation</keyword>
<dbReference type="GO" id="GO:0005634">
    <property type="term" value="C:nucleus"/>
    <property type="evidence" value="ECO:0007669"/>
    <property type="project" value="UniProtKB-SubCell"/>
</dbReference>
<keyword evidence="5" id="KW-0804">Transcription</keyword>
<feature type="region of interest" description="Disordered" evidence="7">
    <location>
        <begin position="1"/>
        <end position="35"/>
    </location>
</feature>
<reference evidence="10" key="1">
    <citation type="submission" date="2020-02" db="EMBL/GenBank/DDBJ databases">
        <authorList>
            <person name="Scholz U."/>
            <person name="Mascher M."/>
            <person name="Fiebig A."/>
        </authorList>
    </citation>
    <scope>NUCLEOTIDE SEQUENCE</scope>
</reference>
<evidence type="ECO:0000259" key="9">
    <source>
        <dbReference type="PROSITE" id="PS51294"/>
    </source>
</evidence>
<dbReference type="PANTHER" id="PTHR45614">
    <property type="entry name" value="MYB PROTEIN-RELATED"/>
    <property type="match status" value="1"/>
</dbReference>
<evidence type="ECO:0000259" key="8">
    <source>
        <dbReference type="PROSITE" id="PS50090"/>
    </source>
</evidence>
<keyword evidence="11" id="KW-1185">Reference proteome</keyword>
<sequence length="266" mass="29738">MERTGGSPVDAGGERGGGTATAAGSDDQEVGNRVHWKPSEDETLRRLVGEYGPQNWNFVAEKLPGRSGKSCRLRWFNQLDPRIKRSPLTTEEEERLLAAHRVYGNRWALITRLFPGRTDNALKNHWHVINARMRRVQTRAVGKGREAGRSPAFKNQSSKSLGSPTSSSSQSGDFSCVAAPKEERRHRNWMAGYGVLEISHCHGQPLRRSFCSSPVYGVYRSGLALQGKKRTEPFVGENKEKERTDELLNHEKIPFIDFLGVGSPLE</sequence>
<evidence type="ECO:0000256" key="5">
    <source>
        <dbReference type="ARBA" id="ARBA00023163"/>
    </source>
</evidence>
<evidence type="ECO:0000256" key="3">
    <source>
        <dbReference type="ARBA" id="ARBA00023015"/>
    </source>
</evidence>
<evidence type="ECO:0000256" key="6">
    <source>
        <dbReference type="ARBA" id="ARBA00023242"/>
    </source>
</evidence>
<protein>
    <submittedName>
        <fullName evidence="10">Uncharacterized protein</fullName>
    </submittedName>
</protein>
<feature type="domain" description="Myb-like" evidence="8">
    <location>
        <begin position="32"/>
        <end position="79"/>
    </location>
</feature>
<dbReference type="FunFam" id="1.10.10.60:FF:000060">
    <property type="entry name" value="MYB transcription factor"/>
    <property type="match status" value="1"/>
</dbReference>
<feature type="domain" description="HTH myb-type" evidence="9">
    <location>
        <begin position="84"/>
        <end position="134"/>
    </location>
</feature>
<accession>A0A7I8KI10</accession>
<feature type="domain" description="Myb-like" evidence="8">
    <location>
        <begin position="80"/>
        <end position="130"/>
    </location>
</feature>
<name>A0A7I8KI10_SPIIN</name>
<dbReference type="PROSITE" id="PS51294">
    <property type="entry name" value="HTH_MYB"/>
    <property type="match status" value="2"/>
</dbReference>
<keyword evidence="2" id="KW-0677">Repeat</keyword>